<dbReference type="Gene3D" id="2.20.200.10">
    <property type="entry name" value="Outer membrane efflux proteins (OEP)"/>
    <property type="match status" value="1"/>
</dbReference>
<dbReference type="GO" id="GO:0005886">
    <property type="term" value="C:plasma membrane"/>
    <property type="evidence" value="ECO:0007669"/>
    <property type="project" value="UniProtKB-SubCell"/>
</dbReference>
<dbReference type="Gene3D" id="1.20.1600.10">
    <property type="entry name" value="Outer membrane efflux proteins (OEP)"/>
    <property type="match status" value="1"/>
</dbReference>
<dbReference type="SUPFAM" id="SSF56954">
    <property type="entry name" value="Outer membrane efflux proteins (OEP)"/>
    <property type="match status" value="1"/>
</dbReference>
<dbReference type="Pfam" id="PF02321">
    <property type="entry name" value="OEP"/>
    <property type="match status" value="2"/>
</dbReference>
<sequence>MKTYIRLLLFIILVAILPACHLSKDVPAPDMGLPSSFANALNADTAGIATIPYTSFFSDERLKLLIDSAIARNNNLQIAVKNLEASRKVLNQAKLGNLPEVSLRVTATTNRPSDNSINGLSANQFLGSSHIEDYLASADLSWEADIWGKIRSQKAAALASYLQTEEARKAVQTQIVSNVSQGYYNLLMLDKQLFIARRNLVLNDSVLNIIKLQFQAGQVTQLAVQQAEAQRLVAAKLIPSFERSIVIQENALSVLTGRLPGLPVLKSNLEKIATPGELSAGVPASIVAHRPDVRQAELDVRRNNAEVSFSIASMYPSLRISAQGGLNSFQASNWFSIPASLFGAAAGSLTQPVFQRRQLKTRYELARIERDKSVIEFRESVLQAVAEVEDALVSFEKYKQEELIARQRTETLQKAISNAQMLFNTGMANYLEIITAQGNVLQSELELAEIKRKQLGAVVELYRSVGGGWQ</sequence>
<keyword evidence="2" id="KW-1134">Transmembrane beta strand</keyword>
<dbReference type="GO" id="GO:0015562">
    <property type="term" value="F:efflux transmembrane transporter activity"/>
    <property type="evidence" value="ECO:0007669"/>
    <property type="project" value="InterPro"/>
</dbReference>
<comment type="similarity">
    <text evidence="1 2">Belongs to the outer membrane factor (OMF) (TC 1.B.17) family.</text>
</comment>
<accession>A0A2U2PG65</accession>
<keyword evidence="2" id="KW-0449">Lipoprotein</keyword>
<keyword evidence="2" id="KW-0472">Membrane</keyword>
<dbReference type="AlphaFoldDB" id="A0A2U2PG65"/>
<evidence type="ECO:0000256" key="2">
    <source>
        <dbReference type="RuleBase" id="RU362097"/>
    </source>
</evidence>
<evidence type="ECO:0000256" key="3">
    <source>
        <dbReference type="SAM" id="Coils"/>
    </source>
</evidence>
<evidence type="ECO:0000313" key="5">
    <source>
        <dbReference type="Proteomes" id="UP000245647"/>
    </source>
</evidence>
<dbReference type="InterPro" id="IPR003423">
    <property type="entry name" value="OMP_efflux"/>
</dbReference>
<evidence type="ECO:0000313" key="4">
    <source>
        <dbReference type="EMBL" id="PWG80350.1"/>
    </source>
</evidence>
<keyword evidence="2" id="KW-0564">Palmitate</keyword>
<dbReference type="Proteomes" id="UP000245647">
    <property type="component" value="Unassembled WGS sequence"/>
</dbReference>
<keyword evidence="2" id="KW-0812">Transmembrane</keyword>
<gene>
    <name evidence="4" type="ORF">DDR33_12115</name>
</gene>
<proteinExistence type="inferred from homology"/>
<keyword evidence="5" id="KW-1185">Reference proteome</keyword>
<comment type="subcellular location">
    <subcellularLocation>
        <location evidence="2">Cell membrane</location>
        <topology evidence="2">Lipid-anchor</topology>
    </subcellularLocation>
</comment>
<keyword evidence="3" id="KW-0175">Coiled coil</keyword>
<dbReference type="PANTHER" id="PTHR30203">
    <property type="entry name" value="OUTER MEMBRANE CATION EFFLUX PROTEIN"/>
    <property type="match status" value="1"/>
</dbReference>
<dbReference type="EMBL" id="QEAS01000009">
    <property type="protein sequence ID" value="PWG80350.1"/>
    <property type="molecule type" value="Genomic_DNA"/>
</dbReference>
<dbReference type="RefSeq" id="WP_109416057.1">
    <property type="nucleotide sequence ID" value="NZ_QEAS01000009.1"/>
</dbReference>
<evidence type="ECO:0000256" key="1">
    <source>
        <dbReference type="ARBA" id="ARBA00007613"/>
    </source>
</evidence>
<dbReference type="NCBIfam" id="TIGR01845">
    <property type="entry name" value="outer_NodT"/>
    <property type="match status" value="1"/>
</dbReference>
<dbReference type="PANTHER" id="PTHR30203:SF30">
    <property type="entry name" value="OUTER MEMBRANE PROTEIN-RELATED"/>
    <property type="match status" value="1"/>
</dbReference>
<reference evidence="4 5" key="1">
    <citation type="submission" date="2018-04" db="EMBL/GenBank/DDBJ databases">
        <title>Pedobacter chongqingensis sp. nov., isolated from a rottenly hemp rope.</title>
        <authorList>
            <person name="Cai Y."/>
        </authorList>
    </citation>
    <scope>NUCLEOTIDE SEQUENCE [LARGE SCALE GENOMIC DNA]</scope>
    <source>
        <strain evidence="4 5">FJ4-8</strain>
    </source>
</reference>
<protein>
    <submittedName>
        <fullName evidence="4">RND transporter</fullName>
    </submittedName>
</protein>
<feature type="coiled-coil region" evidence="3">
    <location>
        <begin position="66"/>
        <end position="93"/>
    </location>
</feature>
<dbReference type="OrthoDB" id="9770517at2"/>
<organism evidence="4 5">
    <name type="scientific">Pararcticibacter amylolyticus</name>
    <dbReference type="NCBI Taxonomy" id="2173175"/>
    <lineage>
        <taxon>Bacteria</taxon>
        <taxon>Pseudomonadati</taxon>
        <taxon>Bacteroidota</taxon>
        <taxon>Sphingobacteriia</taxon>
        <taxon>Sphingobacteriales</taxon>
        <taxon>Sphingobacteriaceae</taxon>
        <taxon>Pararcticibacter</taxon>
    </lineage>
</organism>
<dbReference type="InterPro" id="IPR010131">
    <property type="entry name" value="MdtP/NodT-like"/>
</dbReference>
<name>A0A2U2PG65_9SPHI</name>
<comment type="caution">
    <text evidence="4">The sequence shown here is derived from an EMBL/GenBank/DDBJ whole genome shotgun (WGS) entry which is preliminary data.</text>
</comment>